<keyword evidence="10" id="KW-1133">Transmembrane helix</keyword>
<protein>
    <recommendedName>
        <fullName evidence="4">N-acetylgalactosaminide beta-1,3-galactosyltransferase</fullName>
        <ecNumber evidence="4">2.4.1.122</ecNumber>
    </recommendedName>
</protein>
<keyword evidence="5" id="KW-0328">Glycosyltransferase</keyword>
<evidence type="ECO:0000256" key="2">
    <source>
        <dbReference type="ARBA" id="ARBA00004922"/>
    </source>
</evidence>
<gene>
    <name evidence="13" type="ORF">ASPACDRAFT_40819</name>
</gene>
<dbReference type="EC" id="2.4.1.122" evidence="4"/>
<comment type="pathway">
    <text evidence="2">Protein modification; protein glycosylation.</text>
</comment>
<keyword evidence="7" id="KW-0812">Transmembrane</keyword>
<evidence type="ECO:0000256" key="10">
    <source>
        <dbReference type="ARBA" id="ARBA00022989"/>
    </source>
</evidence>
<dbReference type="GO" id="GO:0016263">
    <property type="term" value="F:glycoprotein-N-acetylgalactosamine 3-beta-galactosyltransferase activity"/>
    <property type="evidence" value="ECO:0007669"/>
    <property type="project" value="UniProtKB-EC"/>
</dbReference>
<organism evidence="13 14">
    <name type="scientific">Aspergillus aculeatus (strain ATCC 16872 / CBS 172.66 / WB 5094)</name>
    <dbReference type="NCBI Taxonomy" id="690307"/>
    <lineage>
        <taxon>Eukaryota</taxon>
        <taxon>Fungi</taxon>
        <taxon>Dikarya</taxon>
        <taxon>Ascomycota</taxon>
        <taxon>Pezizomycotina</taxon>
        <taxon>Eurotiomycetes</taxon>
        <taxon>Eurotiomycetidae</taxon>
        <taxon>Eurotiales</taxon>
        <taxon>Aspergillaceae</taxon>
        <taxon>Aspergillus</taxon>
        <taxon>Aspergillus subgen. Circumdati</taxon>
    </lineage>
</organism>
<sequence length="434" mass="48179">MSLRLRRLFPAIVIIAVIYTFHHSFSFSSSPPALPLHPTPSDCALPPIYDDVLVILKTGITEARTKVPPHLTTTLRCIPNYVIYSDYAEPLSSTVATQDILGPYISSTTKSTNPDFGLYNRVRLAGHAGLTPADLVADVNTPIGKPNNPGWKLDKWKFLPMVDAALAARPSAQWFVFMEADTYLLWHNLAAWLARLDPAKPWYLGNQMQIVDALFAHGGSGFVLSRPAMELARDLRAQSGDGWETAVDAHWAGDCLLGILLESCGVSLTWSWPMLQIAPPGEVDFFGVRADTPDRVWCYPAVSFHHLEGEADLRGLVEMEKGWERDGYTGRLMIYRDVFWRVVWGQIQSPREGWDNLVGDEVGPTATVDECREMCAHEALCLGYRFAVGDGRCWLGRGMQLGKKADGFTSGWMAHRIQAVADSLGRCETISWIG</sequence>
<dbReference type="RefSeq" id="XP_020058342.1">
    <property type="nucleotide sequence ID" value="XM_020200823.1"/>
</dbReference>
<dbReference type="PANTHER" id="PTHR23033">
    <property type="entry name" value="BETA1,3-GALACTOSYLTRANSFERASE"/>
    <property type="match status" value="1"/>
</dbReference>
<dbReference type="PANTHER" id="PTHR23033:SF47">
    <property type="entry name" value="APPLE DOMAIN-CONTAINING PROTEIN-RELATED"/>
    <property type="match status" value="1"/>
</dbReference>
<reference evidence="14" key="1">
    <citation type="journal article" date="2017" name="Genome Biol.">
        <title>Comparative genomics reveals high biological diversity and specific adaptations in the industrially and medically important fungal genus Aspergillus.</title>
        <authorList>
            <person name="de Vries R.P."/>
            <person name="Riley R."/>
            <person name="Wiebenga A."/>
            <person name="Aguilar-Osorio G."/>
            <person name="Amillis S."/>
            <person name="Uchima C.A."/>
            <person name="Anderluh G."/>
            <person name="Asadollahi M."/>
            <person name="Askin M."/>
            <person name="Barry K."/>
            <person name="Battaglia E."/>
            <person name="Bayram O."/>
            <person name="Benocci T."/>
            <person name="Braus-Stromeyer S.A."/>
            <person name="Caldana C."/>
            <person name="Canovas D."/>
            <person name="Cerqueira G.C."/>
            <person name="Chen F."/>
            <person name="Chen W."/>
            <person name="Choi C."/>
            <person name="Clum A."/>
            <person name="Dos Santos R.A."/>
            <person name="Damasio A.R."/>
            <person name="Diallinas G."/>
            <person name="Emri T."/>
            <person name="Fekete E."/>
            <person name="Flipphi M."/>
            <person name="Freyberg S."/>
            <person name="Gallo A."/>
            <person name="Gournas C."/>
            <person name="Habgood R."/>
            <person name="Hainaut M."/>
            <person name="Harispe M.L."/>
            <person name="Henrissat B."/>
            <person name="Hilden K.S."/>
            <person name="Hope R."/>
            <person name="Hossain A."/>
            <person name="Karabika E."/>
            <person name="Karaffa L."/>
            <person name="Karanyi Z."/>
            <person name="Krasevec N."/>
            <person name="Kuo A."/>
            <person name="Kusch H."/>
            <person name="LaButti K."/>
            <person name="Lagendijk E.L."/>
            <person name="Lapidus A."/>
            <person name="Levasseur A."/>
            <person name="Lindquist E."/>
            <person name="Lipzen A."/>
            <person name="Logrieco A.F."/>
            <person name="MacCabe A."/>
            <person name="Maekelae M.R."/>
            <person name="Malavazi I."/>
            <person name="Melin P."/>
            <person name="Meyer V."/>
            <person name="Mielnichuk N."/>
            <person name="Miskei M."/>
            <person name="Molnar A.P."/>
            <person name="Mule G."/>
            <person name="Ngan C.Y."/>
            <person name="Orejas M."/>
            <person name="Orosz E."/>
            <person name="Ouedraogo J.P."/>
            <person name="Overkamp K.M."/>
            <person name="Park H.-S."/>
            <person name="Perrone G."/>
            <person name="Piumi F."/>
            <person name="Punt P.J."/>
            <person name="Ram A.F."/>
            <person name="Ramon A."/>
            <person name="Rauscher S."/>
            <person name="Record E."/>
            <person name="Riano-Pachon D.M."/>
            <person name="Robert V."/>
            <person name="Roehrig J."/>
            <person name="Ruller R."/>
            <person name="Salamov A."/>
            <person name="Salih N.S."/>
            <person name="Samson R.A."/>
            <person name="Sandor E."/>
            <person name="Sanguinetti M."/>
            <person name="Schuetze T."/>
            <person name="Sepcic K."/>
            <person name="Shelest E."/>
            <person name="Sherlock G."/>
            <person name="Sophianopoulou V."/>
            <person name="Squina F.M."/>
            <person name="Sun H."/>
            <person name="Susca A."/>
            <person name="Todd R.B."/>
            <person name="Tsang A."/>
            <person name="Unkles S.E."/>
            <person name="van de Wiele N."/>
            <person name="van Rossen-Uffink D."/>
            <person name="Oliveira J.V."/>
            <person name="Vesth T.C."/>
            <person name="Visser J."/>
            <person name="Yu J.-H."/>
            <person name="Zhou M."/>
            <person name="Andersen M.R."/>
            <person name="Archer D.B."/>
            <person name="Baker S.E."/>
            <person name="Benoit I."/>
            <person name="Brakhage A.A."/>
            <person name="Braus G.H."/>
            <person name="Fischer R."/>
            <person name="Frisvad J.C."/>
            <person name="Goldman G.H."/>
            <person name="Houbraken J."/>
            <person name="Oakley B."/>
            <person name="Pocsi I."/>
            <person name="Scazzocchio C."/>
            <person name="Seiboth B."/>
            <person name="vanKuyk P.A."/>
            <person name="Wortman J."/>
            <person name="Dyer P.S."/>
            <person name="Grigoriev I.V."/>
        </authorList>
    </citation>
    <scope>NUCLEOTIDE SEQUENCE [LARGE SCALE GENOMIC DNA]</scope>
    <source>
        <strain evidence="14">ATCC 16872 / CBS 172.66 / WB 5094</strain>
    </source>
</reference>
<dbReference type="Gene3D" id="3.50.4.10">
    <property type="entry name" value="Hepatocyte Growth Factor"/>
    <property type="match status" value="1"/>
</dbReference>
<evidence type="ECO:0000259" key="12">
    <source>
        <dbReference type="Pfam" id="PF02434"/>
    </source>
</evidence>
<evidence type="ECO:0000256" key="3">
    <source>
        <dbReference type="ARBA" id="ARBA00006462"/>
    </source>
</evidence>
<dbReference type="VEuPathDB" id="FungiDB:ASPACDRAFT_40819"/>
<keyword evidence="14" id="KW-1185">Reference proteome</keyword>
<evidence type="ECO:0000313" key="13">
    <source>
        <dbReference type="EMBL" id="OJK02003.1"/>
    </source>
</evidence>
<evidence type="ECO:0000256" key="4">
    <source>
        <dbReference type="ARBA" id="ARBA00012557"/>
    </source>
</evidence>
<dbReference type="InterPro" id="IPR003378">
    <property type="entry name" value="Fringe-like_glycosylTrfase"/>
</dbReference>
<keyword evidence="9" id="KW-0735">Signal-anchor</keyword>
<evidence type="ECO:0000313" key="14">
    <source>
        <dbReference type="Proteomes" id="UP000184546"/>
    </source>
</evidence>
<dbReference type="Gene3D" id="3.90.550.50">
    <property type="match status" value="1"/>
</dbReference>
<feature type="domain" description="Fringe-like glycosyltransferase" evidence="12">
    <location>
        <begin position="170"/>
        <end position="271"/>
    </location>
</feature>
<dbReference type="STRING" id="690307.A0A1L9X0Q6"/>
<dbReference type="EMBL" id="KV878973">
    <property type="protein sequence ID" value="OJK02003.1"/>
    <property type="molecule type" value="Genomic_DNA"/>
</dbReference>
<keyword evidence="8" id="KW-0547">Nucleotide-binding</keyword>
<name>A0A1L9X0Q6_ASPA1</name>
<keyword evidence="11" id="KW-0472">Membrane</keyword>
<dbReference type="OrthoDB" id="414175at2759"/>
<proteinExistence type="inferred from homology"/>
<evidence type="ECO:0000256" key="11">
    <source>
        <dbReference type="ARBA" id="ARBA00023136"/>
    </source>
</evidence>
<evidence type="ECO:0000256" key="7">
    <source>
        <dbReference type="ARBA" id="ARBA00022692"/>
    </source>
</evidence>
<evidence type="ECO:0000256" key="1">
    <source>
        <dbReference type="ARBA" id="ARBA00004606"/>
    </source>
</evidence>
<comment type="similarity">
    <text evidence="3">Belongs to the glycosyltransferase 31 family. Beta3-Gal-T subfamily.</text>
</comment>
<dbReference type="InterPro" id="IPR026050">
    <property type="entry name" value="C1GALT1/C1GALT1_chp1"/>
</dbReference>
<dbReference type="Proteomes" id="UP000184546">
    <property type="component" value="Unassembled WGS sequence"/>
</dbReference>
<evidence type="ECO:0000256" key="5">
    <source>
        <dbReference type="ARBA" id="ARBA00022676"/>
    </source>
</evidence>
<evidence type="ECO:0000256" key="8">
    <source>
        <dbReference type="ARBA" id="ARBA00022741"/>
    </source>
</evidence>
<evidence type="ECO:0000256" key="6">
    <source>
        <dbReference type="ARBA" id="ARBA00022679"/>
    </source>
</evidence>
<dbReference type="GO" id="GO:0000166">
    <property type="term" value="F:nucleotide binding"/>
    <property type="evidence" value="ECO:0007669"/>
    <property type="project" value="UniProtKB-KW"/>
</dbReference>
<dbReference type="Pfam" id="PF02434">
    <property type="entry name" value="Fringe"/>
    <property type="match status" value="1"/>
</dbReference>
<accession>A0A1L9X0Q6</accession>
<dbReference type="OMA" id="MLWRVDA"/>
<evidence type="ECO:0000256" key="9">
    <source>
        <dbReference type="ARBA" id="ARBA00022968"/>
    </source>
</evidence>
<dbReference type="GeneID" id="30974637"/>
<comment type="subcellular location">
    <subcellularLocation>
        <location evidence="1">Membrane</location>
        <topology evidence="1">Single-pass type II membrane protein</topology>
    </subcellularLocation>
</comment>
<keyword evidence="6" id="KW-0808">Transferase</keyword>
<dbReference type="GO" id="GO:0016020">
    <property type="term" value="C:membrane"/>
    <property type="evidence" value="ECO:0007669"/>
    <property type="project" value="UniProtKB-SubCell"/>
</dbReference>
<dbReference type="AlphaFoldDB" id="A0A1L9X0Q6"/>